<feature type="region of interest" description="Disordered" evidence="1">
    <location>
        <begin position="123"/>
        <end position="148"/>
    </location>
</feature>
<gene>
    <name evidence="3" type="ORF">Ocin01_15314</name>
</gene>
<sequence>MTNLSLNVLCLIAVIWSELFISGIVAEFQPGCKFKNDSLNCGGAPVAQASRWGRKDGDPINVIEVIVIVTLVVVFAAICCSCQYFSCCSSKDCLTACDEYHQKSMLWRKPAEDDTVSIADRTTATATSTRSSDPDPQVSQPDELSATDIPKPRSELRLIFQTVEIPPFVPKNIDSVEVAKAPENKGPRRKFGDCVVEMCAVF</sequence>
<dbReference type="AlphaFoldDB" id="A0A1D2MEH6"/>
<organism evidence="3 4">
    <name type="scientific">Orchesella cincta</name>
    <name type="common">Springtail</name>
    <name type="synonym">Podura cincta</name>
    <dbReference type="NCBI Taxonomy" id="48709"/>
    <lineage>
        <taxon>Eukaryota</taxon>
        <taxon>Metazoa</taxon>
        <taxon>Ecdysozoa</taxon>
        <taxon>Arthropoda</taxon>
        <taxon>Hexapoda</taxon>
        <taxon>Collembola</taxon>
        <taxon>Entomobryomorpha</taxon>
        <taxon>Entomobryoidea</taxon>
        <taxon>Orchesellidae</taxon>
        <taxon>Orchesellinae</taxon>
        <taxon>Orchesella</taxon>
    </lineage>
</organism>
<accession>A0A1D2MEH6</accession>
<feature type="compositionally biased region" description="Low complexity" evidence="1">
    <location>
        <begin position="123"/>
        <end position="136"/>
    </location>
</feature>
<keyword evidence="2" id="KW-1133">Transmembrane helix</keyword>
<comment type="caution">
    <text evidence="3">The sequence shown here is derived from an EMBL/GenBank/DDBJ whole genome shotgun (WGS) entry which is preliminary data.</text>
</comment>
<keyword evidence="4" id="KW-1185">Reference proteome</keyword>
<keyword evidence="2" id="KW-0812">Transmembrane</keyword>
<evidence type="ECO:0000256" key="2">
    <source>
        <dbReference type="SAM" id="Phobius"/>
    </source>
</evidence>
<protein>
    <submittedName>
        <fullName evidence="3">Uncharacterized protein</fullName>
    </submittedName>
</protein>
<dbReference type="Proteomes" id="UP000094527">
    <property type="component" value="Unassembled WGS sequence"/>
</dbReference>
<evidence type="ECO:0000313" key="4">
    <source>
        <dbReference type="Proteomes" id="UP000094527"/>
    </source>
</evidence>
<reference evidence="3 4" key="1">
    <citation type="journal article" date="2016" name="Genome Biol. Evol.">
        <title>Gene Family Evolution Reflects Adaptation to Soil Environmental Stressors in the Genome of the Collembolan Orchesella cincta.</title>
        <authorList>
            <person name="Faddeeva-Vakhrusheva A."/>
            <person name="Derks M.F."/>
            <person name="Anvar S.Y."/>
            <person name="Agamennone V."/>
            <person name="Suring W."/>
            <person name="Smit S."/>
            <person name="van Straalen N.M."/>
            <person name="Roelofs D."/>
        </authorList>
    </citation>
    <scope>NUCLEOTIDE SEQUENCE [LARGE SCALE GENOMIC DNA]</scope>
    <source>
        <tissue evidence="3">Mixed pool</tissue>
    </source>
</reference>
<keyword evidence="2" id="KW-0472">Membrane</keyword>
<evidence type="ECO:0000256" key="1">
    <source>
        <dbReference type="SAM" id="MobiDB-lite"/>
    </source>
</evidence>
<name>A0A1D2MEH6_ORCCI</name>
<feature type="transmembrane region" description="Helical" evidence="2">
    <location>
        <begin position="60"/>
        <end position="78"/>
    </location>
</feature>
<evidence type="ECO:0000313" key="3">
    <source>
        <dbReference type="EMBL" id="ODM91365.1"/>
    </source>
</evidence>
<proteinExistence type="predicted"/>
<dbReference type="EMBL" id="LJIJ01001581">
    <property type="protein sequence ID" value="ODM91365.1"/>
    <property type="molecule type" value="Genomic_DNA"/>
</dbReference>
<feature type="transmembrane region" description="Helical" evidence="2">
    <location>
        <begin position="6"/>
        <end position="26"/>
    </location>
</feature>